<dbReference type="Proteomes" id="UP000786185">
    <property type="component" value="Unassembled WGS sequence"/>
</dbReference>
<gene>
    <name evidence="1" type="ORF">ERJ77_27145</name>
</gene>
<comment type="caution">
    <text evidence="1">The sequence shown here is derived from an EMBL/GenBank/DDBJ whole genome shotgun (WGS) entry which is preliminary data.</text>
</comment>
<name>A0AAW4BJ80_VIBAN</name>
<protein>
    <submittedName>
        <fullName evidence="1">Uncharacterized protein</fullName>
    </submittedName>
</protein>
<evidence type="ECO:0000313" key="1">
    <source>
        <dbReference type="EMBL" id="MBF4438095.1"/>
    </source>
</evidence>
<sequence length="117" mass="13388">MSTSSLKNGDQLKEYGCEIDNDHFTQDIEFIDTGLKCIKNVSNEFAISNSCIWVEPYYRFDDTHVSGHYRCKLPKQTSISSTKPTSAQSKAKSSSKCHYVSGYYRKGKYVKGYTRCR</sequence>
<reference evidence="1" key="1">
    <citation type="journal article" date="2021" name="PeerJ">
        <title>Analysis of 44 Vibrio anguillarum genomes reveals high genetic diversity.</title>
        <authorList>
            <person name="Hansen M.J."/>
            <person name="Dalsgaard I."/>
        </authorList>
    </citation>
    <scope>NUCLEOTIDE SEQUENCE</scope>
    <source>
        <strain evidence="1">850617-1/1</strain>
    </source>
</reference>
<accession>A0AAW4BJ80</accession>
<dbReference type="EMBL" id="SCLC01001677">
    <property type="protein sequence ID" value="MBF4438095.1"/>
    <property type="molecule type" value="Genomic_DNA"/>
</dbReference>
<evidence type="ECO:0000313" key="2">
    <source>
        <dbReference type="Proteomes" id="UP000786185"/>
    </source>
</evidence>
<proteinExistence type="predicted"/>
<dbReference type="AlphaFoldDB" id="A0AAW4BJ80"/>
<organism evidence="1 2">
    <name type="scientific">Vibrio anguillarum</name>
    <name type="common">Listonella anguillarum</name>
    <dbReference type="NCBI Taxonomy" id="55601"/>
    <lineage>
        <taxon>Bacteria</taxon>
        <taxon>Pseudomonadati</taxon>
        <taxon>Pseudomonadota</taxon>
        <taxon>Gammaproteobacteria</taxon>
        <taxon>Vibrionales</taxon>
        <taxon>Vibrionaceae</taxon>
        <taxon>Vibrio</taxon>
    </lineage>
</organism>